<keyword evidence="11" id="KW-1185">Reference proteome</keyword>
<dbReference type="PROSITE" id="PS51257">
    <property type="entry name" value="PROKAR_LIPOPROTEIN"/>
    <property type="match status" value="1"/>
</dbReference>
<dbReference type="InterPro" id="IPR038501">
    <property type="entry name" value="Spore_GerAC_C_sf"/>
</dbReference>
<evidence type="ECO:0000256" key="6">
    <source>
        <dbReference type="ARBA" id="ARBA00023139"/>
    </source>
</evidence>
<protein>
    <submittedName>
        <fullName evidence="10">Ger(X)C family spore germination protein</fullName>
    </submittedName>
</protein>
<evidence type="ECO:0000313" key="10">
    <source>
        <dbReference type="EMBL" id="QMV42916.1"/>
    </source>
</evidence>
<dbReference type="Pfam" id="PF25198">
    <property type="entry name" value="Spore_GerAC_N"/>
    <property type="match status" value="1"/>
</dbReference>
<dbReference type="KEGG" id="cchl:FPL14_18285"/>
<dbReference type="InterPro" id="IPR008844">
    <property type="entry name" value="Spore_GerAC-like"/>
</dbReference>
<gene>
    <name evidence="10" type="ORF">FPL14_18285</name>
</gene>
<dbReference type="PANTHER" id="PTHR35789:SF1">
    <property type="entry name" value="SPORE GERMINATION PROTEIN B3"/>
    <property type="match status" value="1"/>
</dbReference>
<dbReference type="RefSeq" id="WP_182299144.1">
    <property type="nucleotide sequence ID" value="NZ_CP041969.1"/>
</dbReference>
<dbReference type="Gene3D" id="6.20.190.10">
    <property type="entry name" value="Nutrient germinant receptor protein C, domain 1"/>
    <property type="match status" value="1"/>
</dbReference>
<keyword evidence="3" id="KW-0309">Germination</keyword>
<dbReference type="InterPro" id="IPR057336">
    <property type="entry name" value="GerAC_N"/>
</dbReference>
<comment type="subcellular location">
    <subcellularLocation>
        <location evidence="1">Membrane</location>
        <topology evidence="1">Lipid-anchor</topology>
    </subcellularLocation>
</comment>
<dbReference type="NCBIfam" id="TIGR02887">
    <property type="entry name" value="spore_ger_x_C"/>
    <property type="match status" value="1"/>
</dbReference>
<feature type="domain" description="Spore germination GerAC-like C-terminal" evidence="8">
    <location>
        <begin position="219"/>
        <end position="387"/>
    </location>
</feature>
<dbReference type="EMBL" id="CP041969">
    <property type="protein sequence ID" value="QMV42916.1"/>
    <property type="molecule type" value="Genomic_DNA"/>
</dbReference>
<evidence type="ECO:0000256" key="3">
    <source>
        <dbReference type="ARBA" id="ARBA00022544"/>
    </source>
</evidence>
<evidence type="ECO:0000256" key="7">
    <source>
        <dbReference type="ARBA" id="ARBA00023288"/>
    </source>
</evidence>
<organism evidence="10 11">
    <name type="scientific">Cohnella cholangitidis</name>
    <dbReference type="NCBI Taxonomy" id="2598458"/>
    <lineage>
        <taxon>Bacteria</taxon>
        <taxon>Bacillati</taxon>
        <taxon>Bacillota</taxon>
        <taxon>Bacilli</taxon>
        <taxon>Bacillales</taxon>
        <taxon>Paenibacillaceae</taxon>
        <taxon>Cohnella</taxon>
    </lineage>
</organism>
<dbReference type="Proteomes" id="UP000515679">
    <property type="component" value="Chromosome"/>
</dbReference>
<evidence type="ECO:0000256" key="2">
    <source>
        <dbReference type="ARBA" id="ARBA00007886"/>
    </source>
</evidence>
<keyword evidence="5" id="KW-0472">Membrane</keyword>
<dbReference type="InterPro" id="IPR046953">
    <property type="entry name" value="Spore_GerAC-like_C"/>
</dbReference>
<accession>A0A7G5C132</accession>
<keyword evidence="6" id="KW-0564">Palmitate</keyword>
<dbReference type="Gene3D" id="3.30.300.210">
    <property type="entry name" value="Nutrient germinant receptor protein C, domain 3"/>
    <property type="match status" value="1"/>
</dbReference>
<feature type="domain" description="Spore germination protein N-terminal" evidence="9">
    <location>
        <begin position="29"/>
        <end position="202"/>
    </location>
</feature>
<keyword evidence="4" id="KW-0732">Signal</keyword>
<evidence type="ECO:0000256" key="5">
    <source>
        <dbReference type="ARBA" id="ARBA00023136"/>
    </source>
</evidence>
<dbReference type="Pfam" id="PF05504">
    <property type="entry name" value="Spore_GerAC"/>
    <property type="match status" value="1"/>
</dbReference>
<proteinExistence type="inferred from homology"/>
<sequence>MRHGFILRIVAPAILLLSLVSLFLTACGDRAELPEKGFVMGIAMDDSGQDNIDLSVQIFKPSQSVTGKGKTGKAYINIHTKDQSVIEAIRDITIHLGRKAQWSHMRVILISEALARKVPLLRLLDFFYRDHEPRLTSHVLITRGKAFDYLNSSPYIENSISQQYFLGEKASHEFAGKTARINLLELALQARSQSAVALLPYLYKEKTENEKVPATNVAGSAVLVDGRIKEIIPASLTEGVQLLQSRYKSGILEVPCAGGSTGSRLLQEDAFEVLHTETSMKVRIDGDRPLLVFRNKSFVAASELICGKALMPQDDLIVQKRVRDTIVKNMTESIEWMLDKHIDLVGAGNIVYEKNPRLWKQWKADWPARFASSGYEMHAEVILVSTGTNIGKPVYSDR</sequence>
<dbReference type="AlphaFoldDB" id="A0A7G5C132"/>
<dbReference type="GO" id="GO:0016020">
    <property type="term" value="C:membrane"/>
    <property type="evidence" value="ECO:0007669"/>
    <property type="project" value="UniProtKB-SubCell"/>
</dbReference>
<keyword evidence="7" id="KW-0449">Lipoprotein</keyword>
<evidence type="ECO:0000256" key="4">
    <source>
        <dbReference type="ARBA" id="ARBA00022729"/>
    </source>
</evidence>
<evidence type="ECO:0000259" key="8">
    <source>
        <dbReference type="Pfam" id="PF05504"/>
    </source>
</evidence>
<reference evidence="10 11" key="1">
    <citation type="submission" date="2019-07" db="EMBL/GenBank/DDBJ databases">
        <authorList>
            <person name="Kim J.K."/>
            <person name="Cheong H.-M."/>
            <person name="Choi Y."/>
            <person name="Hwang K.J."/>
            <person name="Lee S."/>
            <person name="Choi C."/>
        </authorList>
    </citation>
    <scope>NUCLEOTIDE SEQUENCE [LARGE SCALE GENOMIC DNA]</scope>
    <source>
        <strain evidence="10 11">KS 22</strain>
    </source>
</reference>
<evidence type="ECO:0000256" key="1">
    <source>
        <dbReference type="ARBA" id="ARBA00004635"/>
    </source>
</evidence>
<name>A0A7G5C132_9BACL</name>
<evidence type="ECO:0000313" key="11">
    <source>
        <dbReference type="Proteomes" id="UP000515679"/>
    </source>
</evidence>
<comment type="similarity">
    <text evidence="2">Belongs to the GerABKC lipoprotein family.</text>
</comment>
<evidence type="ECO:0000259" key="9">
    <source>
        <dbReference type="Pfam" id="PF25198"/>
    </source>
</evidence>
<dbReference type="GO" id="GO:0009847">
    <property type="term" value="P:spore germination"/>
    <property type="evidence" value="ECO:0007669"/>
    <property type="project" value="InterPro"/>
</dbReference>
<dbReference type="PANTHER" id="PTHR35789">
    <property type="entry name" value="SPORE GERMINATION PROTEIN B3"/>
    <property type="match status" value="1"/>
</dbReference>